<reference evidence="1 2" key="2">
    <citation type="submission" date="2017-02" db="EMBL/GenBank/DDBJ databases">
        <title>A genome survey and senescence transcriptome analysis in Lentinula edodes.</title>
        <authorList>
            <person name="Sakamoto Y."/>
            <person name="Nakade K."/>
            <person name="Sato S."/>
            <person name="Yoshida Y."/>
            <person name="Miyazaki K."/>
            <person name="Natsume S."/>
            <person name="Konno N."/>
        </authorList>
    </citation>
    <scope>NUCLEOTIDE SEQUENCE [LARGE SCALE GENOMIC DNA]</scope>
    <source>
        <strain evidence="1 2">NBRC 111202</strain>
    </source>
</reference>
<keyword evidence="2" id="KW-1185">Reference proteome</keyword>
<name>A0A1Q3EQF3_LENED</name>
<sequence length="89" mass="10613">MEKWRSRNNGTLSNFHVVYATSQPQTPLSICLRPFNYTNNQSGLFMGWGDQKGVSHEFRYSRHHNLQKRCRILAFKEAEKGWLSFWDEF</sequence>
<gene>
    <name evidence="1" type="ORF">LENED_011567</name>
</gene>
<organism evidence="1 2">
    <name type="scientific">Lentinula edodes</name>
    <name type="common">Shiitake mushroom</name>
    <name type="synonym">Lentinus edodes</name>
    <dbReference type="NCBI Taxonomy" id="5353"/>
    <lineage>
        <taxon>Eukaryota</taxon>
        <taxon>Fungi</taxon>
        <taxon>Dikarya</taxon>
        <taxon>Basidiomycota</taxon>
        <taxon>Agaricomycotina</taxon>
        <taxon>Agaricomycetes</taxon>
        <taxon>Agaricomycetidae</taxon>
        <taxon>Agaricales</taxon>
        <taxon>Marasmiineae</taxon>
        <taxon>Omphalotaceae</taxon>
        <taxon>Lentinula</taxon>
    </lineage>
</organism>
<evidence type="ECO:0000313" key="1">
    <source>
        <dbReference type="EMBL" id="GAW09415.1"/>
    </source>
</evidence>
<reference evidence="1 2" key="1">
    <citation type="submission" date="2016-08" db="EMBL/GenBank/DDBJ databases">
        <authorList>
            <consortium name="Lentinula edodes genome sequencing consortium"/>
            <person name="Sakamoto Y."/>
            <person name="Nakade K."/>
            <person name="Sato S."/>
            <person name="Yoshida Y."/>
            <person name="Miyazaki K."/>
            <person name="Natsume S."/>
            <person name="Konno N."/>
        </authorList>
    </citation>
    <scope>NUCLEOTIDE SEQUENCE [LARGE SCALE GENOMIC DNA]</scope>
    <source>
        <strain evidence="1 2">NBRC 111202</strain>
    </source>
</reference>
<comment type="caution">
    <text evidence="1">The sequence shown here is derived from an EMBL/GenBank/DDBJ whole genome shotgun (WGS) entry which is preliminary data.</text>
</comment>
<proteinExistence type="predicted"/>
<protein>
    <submittedName>
        <fullName evidence="1">Uncharacterized protein</fullName>
    </submittedName>
</protein>
<evidence type="ECO:0000313" key="2">
    <source>
        <dbReference type="Proteomes" id="UP000188533"/>
    </source>
</evidence>
<accession>A0A1Q3EQF3</accession>
<dbReference type="Proteomes" id="UP000188533">
    <property type="component" value="Unassembled WGS sequence"/>
</dbReference>
<dbReference type="AlphaFoldDB" id="A0A1Q3EQF3"/>
<dbReference type="EMBL" id="BDGU01001072">
    <property type="protein sequence ID" value="GAW09415.1"/>
    <property type="molecule type" value="Genomic_DNA"/>
</dbReference>